<evidence type="ECO:0000313" key="2">
    <source>
        <dbReference type="Proteomes" id="UP000707356"/>
    </source>
</evidence>
<comment type="caution">
    <text evidence="1">The sequence shown here is derived from an EMBL/GenBank/DDBJ whole genome shotgun (WGS) entry which is preliminary data.</text>
</comment>
<gene>
    <name evidence="1" type="ORF">KME07_12835</name>
</gene>
<protein>
    <submittedName>
        <fullName evidence="1">Spy/CpxP family protein refolding chaperone</fullName>
    </submittedName>
</protein>
<dbReference type="AlphaFoldDB" id="A0A951U522"/>
<sequence length="140" mass="15850">MSSPVRGLSPQEVENLVHGRGAGYARMAELNSYPGPRHVLDLKQELNLSVEQEVAVQAEFERMQAEAKRVGQKILENEQQLSVAFVDRSITPTNLQEQTQELADLYGQLRAVHLEAHLRIMPLLSPEQIVQYNKLRGYSE</sequence>
<reference evidence="1" key="2">
    <citation type="journal article" date="2022" name="Microbiol. Resour. Announc.">
        <title>Metagenome Sequencing to Explore Phylogenomics of Terrestrial Cyanobacteria.</title>
        <authorList>
            <person name="Ward R.D."/>
            <person name="Stajich J.E."/>
            <person name="Johansen J.R."/>
            <person name="Huntemann M."/>
            <person name="Clum A."/>
            <person name="Foster B."/>
            <person name="Foster B."/>
            <person name="Roux S."/>
            <person name="Palaniappan K."/>
            <person name="Varghese N."/>
            <person name="Mukherjee S."/>
            <person name="Reddy T.B.K."/>
            <person name="Daum C."/>
            <person name="Copeland A."/>
            <person name="Chen I.A."/>
            <person name="Ivanova N.N."/>
            <person name="Kyrpides N.C."/>
            <person name="Shapiro N."/>
            <person name="Eloe-Fadrosh E.A."/>
            <person name="Pietrasiak N."/>
        </authorList>
    </citation>
    <scope>NUCLEOTIDE SEQUENCE</scope>
    <source>
        <strain evidence="1">GSE-TBD4-15B</strain>
    </source>
</reference>
<dbReference type="EMBL" id="JAHHHV010000067">
    <property type="protein sequence ID" value="MBW4466303.1"/>
    <property type="molecule type" value="Genomic_DNA"/>
</dbReference>
<proteinExistence type="predicted"/>
<evidence type="ECO:0000313" key="1">
    <source>
        <dbReference type="EMBL" id="MBW4466303.1"/>
    </source>
</evidence>
<reference evidence="1" key="1">
    <citation type="submission" date="2021-05" db="EMBL/GenBank/DDBJ databases">
        <authorList>
            <person name="Pietrasiak N."/>
            <person name="Ward R."/>
            <person name="Stajich J.E."/>
            <person name="Kurbessoian T."/>
        </authorList>
    </citation>
    <scope>NUCLEOTIDE SEQUENCE</scope>
    <source>
        <strain evidence="1">GSE-TBD4-15B</strain>
    </source>
</reference>
<organism evidence="1 2">
    <name type="scientific">Pegethrix bostrychoides GSE-TBD4-15B</name>
    <dbReference type="NCBI Taxonomy" id="2839662"/>
    <lineage>
        <taxon>Bacteria</taxon>
        <taxon>Bacillati</taxon>
        <taxon>Cyanobacteriota</taxon>
        <taxon>Cyanophyceae</taxon>
        <taxon>Oculatellales</taxon>
        <taxon>Oculatellaceae</taxon>
        <taxon>Pegethrix</taxon>
    </lineage>
</organism>
<dbReference type="Proteomes" id="UP000707356">
    <property type="component" value="Unassembled WGS sequence"/>
</dbReference>
<name>A0A951U522_9CYAN</name>
<dbReference type="Gene3D" id="1.20.120.1490">
    <property type="match status" value="1"/>
</dbReference>
<accession>A0A951U522</accession>